<dbReference type="EC" id="2.7.13.3" evidence="2"/>
<dbReference type="InterPro" id="IPR036097">
    <property type="entry name" value="HisK_dim/P_sf"/>
</dbReference>
<keyword evidence="8" id="KW-0902">Two-component regulatory system</keyword>
<comment type="catalytic activity">
    <reaction evidence="1">
        <text>ATP + protein L-histidine = ADP + protein N-phospho-L-histidine.</text>
        <dbReference type="EC" id="2.7.13.3"/>
    </reaction>
</comment>
<dbReference type="SUPFAM" id="SSF55785">
    <property type="entry name" value="PYP-like sensor domain (PAS domain)"/>
    <property type="match status" value="1"/>
</dbReference>
<dbReference type="InterPro" id="IPR003661">
    <property type="entry name" value="HisK_dim/P_dom"/>
</dbReference>
<feature type="transmembrane region" description="Helical" evidence="9">
    <location>
        <begin position="42"/>
        <end position="60"/>
    </location>
</feature>
<protein>
    <recommendedName>
        <fullName evidence="2">histidine kinase</fullName>
        <ecNumber evidence="2">2.7.13.3</ecNumber>
    </recommendedName>
</protein>
<accession>A0A0T7FVP4</accession>
<evidence type="ECO:0000256" key="6">
    <source>
        <dbReference type="ARBA" id="ARBA00022777"/>
    </source>
</evidence>
<dbReference type="GO" id="GO:0005524">
    <property type="term" value="F:ATP binding"/>
    <property type="evidence" value="ECO:0007669"/>
    <property type="project" value="UniProtKB-KW"/>
</dbReference>
<dbReference type="Proteomes" id="UP000046176">
    <property type="component" value="Unassembled WGS sequence"/>
</dbReference>
<dbReference type="GO" id="GO:0000155">
    <property type="term" value="F:phosphorelay sensor kinase activity"/>
    <property type="evidence" value="ECO:0007669"/>
    <property type="project" value="InterPro"/>
</dbReference>
<evidence type="ECO:0000256" key="5">
    <source>
        <dbReference type="ARBA" id="ARBA00022741"/>
    </source>
</evidence>
<dbReference type="EMBL" id="CCRH01000015">
    <property type="protein sequence ID" value="CDZ39050.1"/>
    <property type="molecule type" value="Genomic_DNA"/>
</dbReference>
<dbReference type="Gene3D" id="3.30.450.20">
    <property type="entry name" value="PAS domain"/>
    <property type="match status" value="1"/>
</dbReference>
<dbReference type="InterPro" id="IPR004358">
    <property type="entry name" value="Sig_transdc_His_kin-like_C"/>
</dbReference>
<dbReference type="InterPro" id="IPR003594">
    <property type="entry name" value="HATPase_dom"/>
</dbReference>
<dbReference type="SUPFAM" id="SSF47384">
    <property type="entry name" value="Homodimeric domain of signal transducing histidine kinase"/>
    <property type="match status" value="1"/>
</dbReference>
<proteinExistence type="predicted"/>
<evidence type="ECO:0000259" key="10">
    <source>
        <dbReference type="PROSITE" id="PS50109"/>
    </source>
</evidence>
<evidence type="ECO:0000256" key="7">
    <source>
        <dbReference type="ARBA" id="ARBA00022840"/>
    </source>
</evidence>
<reference evidence="11 12" key="1">
    <citation type="submission" date="2014-08" db="EMBL/GenBank/DDBJ databases">
        <authorList>
            <person name="Chen Y.-H."/>
        </authorList>
    </citation>
    <scope>NUCLEOTIDE SEQUENCE [LARGE SCALE GENOMIC DNA]</scope>
</reference>
<dbReference type="Pfam" id="PF00512">
    <property type="entry name" value="HisKA"/>
    <property type="match status" value="1"/>
</dbReference>
<dbReference type="Gene3D" id="1.10.287.130">
    <property type="match status" value="1"/>
</dbReference>
<dbReference type="CDD" id="cd00082">
    <property type="entry name" value="HisKA"/>
    <property type="match status" value="1"/>
</dbReference>
<dbReference type="InterPro" id="IPR005467">
    <property type="entry name" value="His_kinase_dom"/>
</dbReference>
<evidence type="ECO:0000313" key="12">
    <source>
        <dbReference type="Proteomes" id="UP000046176"/>
    </source>
</evidence>
<dbReference type="PANTHER" id="PTHR43065:SF10">
    <property type="entry name" value="PEROXIDE STRESS-ACTIVATED HISTIDINE KINASE MAK3"/>
    <property type="match status" value="1"/>
</dbReference>
<dbReference type="PROSITE" id="PS50109">
    <property type="entry name" value="HIS_KIN"/>
    <property type="match status" value="1"/>
</dbReference>
<dbReference type="PANTHER" id="PTHR43065">
    <property type="entry name" value="SENSOR HISTIDINE KINASE"/>
    <property type="match status" value="1"/>
</dbReference>
<name>A0A0T7FVP4_NEOGA</name>
<keyword evidence="3" id="KW-0597">Phosphoprotein</keyword>
<feature type="transmembrane region" description="Helical" evidence="9">
    <location>
        <begin position="67"/>
        <end position="85"/>
    </location>
</feature>
<dbReference type="SUPFAM" id="SSF55874">
    <property type="entry name" value="ATPase domain of HSP90 chaperone/DNA topoisomerase II/histidine kinase"/>
    <property type="match status" value="1"/>
</dbReference>
<evidence type="ECO:0000256" key="1">
    <source>
        <dbReference type="ARBA" id="ARBA00000085"/>
    </source>
</evidence>
<organism evidence="11 12">
    <name type="scientific">Neorhizobium galegae bv. officinalis</name>
    <dbReference type="NCBI Taxonomy" id="323656"/>
    <lineage>
        <taxon>Bacteria</taxon>
        <taxon>Pseudomonadati</taxon>
        <taxon>Pseudomonadota</taxon>
        <taxon>Alphaproteobacteria</taxon>
        <taxon>Hyphomicrobiales</taxon>
        <taxon>Rhizobiaceae</taxon>
        <taxon>Rhizobium/Agrobacterium group</taxon>
        <taxon>Neorhizobium</taxon>
    </lineage>
</organism>
<evidence type="ECO:0000256" key="9">
    <source>
        <dbReference type="SAM" id="Phobius"/>
    </source>
</evidence>
<evidence type="ECO:0000313" key="11">
    <source>
        <dbReference type="EMBL" id="CDZ39050.1"/>
    </source>
</evidence>
<keyword evidence="9" id="KW-0812">Transmembrane</keyword>
<gene>
    <name evidence="11" type="ORF">NGAL_HAMBI1145_46770</name>
</gene>
<keyword evidence="5" id="KW-0547">Nucleotide-binding</keyword>
<dbReference type="SMART" id="SM00387">
    <property type="entry name" value="HATPase_c"/>
    <property type="match status" value="1"/>
</dbReference>
<dbReference type="Gene3D" id="3.30.565.10">
    <property type="entry name" value="Histidine kinase-like ATPase, C-terminal domain"/>
    <property type="match status" value="1"/>
</dbReference>
<dbReference type="InterPro" id="IPR036890">
    <property type="entry name" value="HATPase_C_sf"/>
</dbReference>
<dbReference type="RefSeq" id="WP_245282839.1">
    <property type="nucleotide sequence ID" value="NZ_CCRH01000015.1"/>
</dbReference>
<evidence type="ECO:0000256" key="8">
    <source>
        <dbReference type="ARBA" id="ARBA00023012"/>
    </source>
</evidence>
<dbReference type="InterPro" id="IPR000014">
    <property type="entry name" value="PAS"/>
</dbReference>
<dbReference type="InterPro" id="IPR035965">
    <property type="entry name" value="PAS-like_dom_sf"/>
</dbReference>
<keyword evidence="4" id="KW-0808">Transferase</keyword>
<evidence type="ECO:0000256" key="3">
    <source>
        <dbReference type="ARBA" id="ARBA00022553"/>
    </source>
</evidence>
<dbReference type="AlphaFoldDB" id="A0A0T7FVP4"/>
<dbReference type="Pfam" id="PF02518">
    <property type="entry name" value="HATPase_c"/>
    <property type="match status" value="1"/>
</dbReference>
<dbReference type="NCBIfam" id="TIGR00229">
    <property type="entry name" value="sensory_box"/>
    <property type="match status" value="1"/>
</dbReference>
<keyword evidence="6 11" id="KW-0418">Kinase</keyword>
<sequence length="524" mass="57460">MTSSGWLRAEISDHEMTRTFAAIAPAAVLVAAVFYIDAFTTIESAIAVLYVVALLLAAPLLTRRGTVVFTVGCGALALVAYVIAHSDDVDVPSLLRLVVALPALTITSMLIQRTDLAHERLISANQALFESETRYRSIFEQSRVALWERDYSLVREFFHSLRSRGISDFRAYAAENPDIVVEAMSLIRTIDANGAARELLGLSPDEALPMSLYPYLSTETESILDMLDCVFCDRDRYEGKFRITSRDGTARDVLLSFPSDPSAFKRIAVGMFDITQRENTQRALRDAQAELATAARAATVGALSASLAHELNQPLGAIVVNAQTLLRWLDKNPPDLEAARHSAERMIRDGQRASDIILNARTILKPDKRILQDVRIDELVEETRAFMDHDLLRENVLLVTDVEKGLPTVNAVRIEIQQVLINLISNGIQALAGKAGGDRVIHIRLGQLVPDALSLTVRDTGEGISPAIMNRLFDPFFTTKPTGMGIGLSICRHLMEGIGGSLTATNHDLGGAVFEMTIPIRATQ</sequence>
<feature type="domain" description="Histidine kinase" evidence="10">
    <location>
        <begin position="306"/>
        <end position="522"/>
    </location>
</feature>
<keyword evidence="9" id="KW-1133">Transmembrane helix</keyword>
<keyword evidence="7" id="KW-0067">ATP-binding</keyword>
<dbReference type="PRINTS" id="PR00344">
    <property type="entry name" value="BCTRLSENSOR"/>
</dbReference>
<feature type="transmembrane region" description="Helical" evidence="9">
    <location>
        <begin position="20"/>
        <end position="36"/>
    </location>
</feature>
<keyword evidence="9" id="KW-0472">Membrane</keyword>
<evidence type="ECO:0000256" key="4">
    <source>
        <dbReference type="ARBA" id="ARBA00022679"/>
    </source>
</evidence>
<dbReference type="SMART" id="SM00388">
    <property type="entry name" value="HisKA"/>
    <property type="match status" value="1"/>
</dbReference>
<evidence type="ECO:0000256" key="2">
    <source>
        <dbReference type="ARBA" id="ARBA00012438"/>
    </source>
</evidence>